<dbReference type="AlphaFoldDB" id="G2EFB7"/>
<dbReference type="STRING" id="1046627.BZARG_2051"/>
<feature type="chain" id="PRO_5003428688" evidence="1">
    <location>
        <begin position="20"/>
        <end position="375"/>
    </location>
</feature>
<dbReference type="Pfam" id="PF14903">
    <property type="entry name" value="WG_beta_rep"/>
    <property type="match status" value="7"/>
</dbReference>
<dbReference type="OrthoDB" id="5464673at2"/>
<dbReference type="PANTHER" id="PTHR37841">
    <property type="entry name" value="GLR2918 PROTEIN"/>
    <property type="match status" value="1"/>
</dbReference>
<reference evidence="2 3" key="1">
    <citation type="journal article" date="2008" name="Int. J. Syst. Evol. Microbiol.">
        <title>Bizionia argentinensis sp. nov., isolated from surface marine water in Antarctica.</title>
        <authorList>
            <person name="Bercovich A."/>
            <person name="Vazquez S.C."/>
            <person name="Yankilevich P."/>
            <person name="Coria S.H."/>
            <person name="Foti M."/>
            <person name="Hernandez E."/>
            <person name="Vidal A."/>
            <person name="Ruberto L."/>
            <person name="Melo C."/>
            <person name="Marenssi S."/>
            <person name="Criscuolo M."/>
            <person name="Memoli M."/>
            <person name="Arguelles M."/>
            <person name="Mac Cormack W.P."/>
        </authorList>
    </citation>
    <scope>NUCLEOTIDE SEQUENCE [LARGE SCALE GENOMIC DNA]</scope>
    <source>
        <strain evidence="2 3">JUB59</strain>
    </source>
</reference>
<accession>G2EFB7</accession>
<keyword evidence="3" id="KW-1185">Reference proteome</keyword>
<dbReference type="eggNOG" id="COG5263">
    <property type="taxonomic scope" value="Bacteria"/>
</dbReference>
<dbReference type="InterPro" id="IPR032774">
    <property type="entry name" value="WG_beta_rep"/>
</dbReference>
<dbReference type="EMBL" id="AFXZ01000038">
    <property type="protein sequence ID" value="EGV42864.1"/>
    <property type="molecule type" value="Genomic_DNA"/>
</dbReference>
<keyword evidence="1" id="KW-0732">Signal</keyword>
<gene>
    <name evidence="2" type="ORF">BZARG_2051</name>
</gene>
<sequence>MRTAAYFIILLFLGFSIQAQELALANEDGDFGYISKTGDWHIKPQFKEAKNFSDDLAEATLNKKEWGFINRNGEWVIEPQFDKTKAFDSGIAIVLKDKEWIYINKKGEQVLKDVVTDKMYDFENGYAIIRKDSGVGFINTKGEVVVEPKFTKVFNFENGSAKVQENDKWGLVDASGKYVVKTEYDGVSNAYNNNIVANIGDRQGLIVNGKFREVPGAEKIWDFSRNSEYTYAKKEGKLGFINTKGVWIIEPTFDKARAFSNGLAPVYNGKEWGYIDDTGKVIIPFQYKDAEIFGSDGLAPVKLKKDWGFINIQGNLVIDDNYDITAGGFSIFQKNNPKGFIDGLARVKKKKSWTFINPKGEPLNNLWFKHLELFN</sequence>
<dbReference type="PANTHER" id="PTHR37841:SF1">
    <property type="entry name" value="DUF3298 DOMAIN-CONTAINING PROTEIN"/>
    <property type="match status" value="1"/>
</dbReference>
<comment type="caution">
    <text evidence="2">The sequence shown here is derived from an EMBL/GenBank/DDBJ whole genome shotgun (WGS) entry which is preliminary data.</text>
</comment>
<evidence type="ECO:0000313" key="3">
    <source>
        <dbReference type="Proteomes" id="UP000003730"/>
    </source>
</evidence>
<dbReference type="Proteomes" id="UP000003730">
    <property type="component" value="Unassembled WGS sequence"/>
</dbReference>
<dbReference type="PATRIC" id="fig|1046627.3.peg.2209"/>
<dbReference type="SUPFAM" id="SSF69360">
    <property type="entry name" value="Cell wall binding repeat"/>
    <property type="match status" value="2"/>
</dbReference>
<protein>
    <submittedName>
        <fullName evidence="2">WG repeat-containing protein</fullName>
    </submittedName>
</protein>
<dbReference type="RefSeq" id="WP_008638261.1">
    <property type="nucleotide sequence ID" value="NZ_AFXZ01000038.1"/>
</dbReference>
<evidence type="ECO:0000256" key="1">
    <source>
        <dbReference type="SAM" id="SignalP"/>
    </source>
</evidence>
<name>G2EFB7_9FLAO</name>
<feature type="signal peptide" evidence="1">
    <location>
        <begin position="1"/>
        <end position="19"/>
    </location>
</feature>
<organism evidence="2 3">
    <name type="scientific">Bizionia argentinensis JUB59</name>
    <dbReference type="NCBI Taxonomy" id="1046627"/>
    <lineage>
        <taxon>Bacteria</taxon>
        <taxon>Pseudomonadati</taxon>
        <taxon>Bacteroidota</taxon>
        <taxon>Flavobacteriia</taxon>
        <taxon>Flavobacteriales</taxon>
        <taxon>Flavobacteriaceae</taxon>
        <taxon>Bizionia</taxon>
    </lineage>
</organism>
<evidence type="ECO:0000313" key="2">
    <source>
        <dbReference type="EMBL" id="EGV42864.1"/>
    </source>
</evidence>
<proteinExistence type="predicted"/>